<sequence length="511" mass="58289">MGKNKQIVINMITQMISFIINIAISFFLTSFIVEKIGKEVFGFWGLANNFISYITVFTVALNSMLSRFVTIKLHQNDLESANKYFSSVAIANIALSLILSVPTAILILFLEKVINIPGDFIFDVKLLWLFLFFSFFLSLSTSVFDVATFAKNRLDLAASINIKSNILRASLLIVLYIYMSPHLWYIGFTFLICTLYVVFAKFHFRKKLTPELIIKRNYFDWKSMKELLAVGFWNSINQLNSIFMTGLDLLITNIFIGATDMSMLSVAKTIPMQLQTFVQMIANTFTPQLTITYAKKNLSDFIKQVIFSMKITGFLGSVPIIGLVVFGQNFFSLWLNSLSHNEIIKVQILSILTLLPMLCNTFVNPLFNVNTITAKVKLPVITNLVIGVLNICIVYLLIKYTDLGVFAVAGVSAIMVLVRMILFVPIYAAYILNVKWYTFYWVLLRGTFALVILTITFMTINHLTNITSWFSFVIICILTGLFGYILNFFIIFNNYEKSMIINMLKRKLTND</sequence>
<dbReference type="EMBL" id="CAKJTI010000004">
    <property type="protein sequence ID" value="CAG9612124.1"/>
    <property type="molecule type" value="Genomic_DNA"/>
</dbReference>
<dbReference type="RefSeq" id="WP_230574327.1">
    <property type="nucleotide sequence ID" value="NZ_CAKJTI010000004.1"/>
</dbReference>
<reference evidence="7 8" key="1">
    <citation type="submission" date="2021-10" db="EMBL/GenBank/DDBJ databases">
        <authorList>
            <person name="Criscuolo A."/>
        </authorList>
    </citation>
    <scope>NUCLEOTIDE SEQUENCE [LARGE SCALE GENOMIC DNA]</scope>
    <source>
        <strain evidence="8">CIP 111899</strain>
    </source>
</reference>
<feature type="transmembrane region" description="Helical" evidence="6">
    <location>
        <begin position="442"/>
        <end position="463"/>
    </location>
</feature>
<evidence type="ECO:0000256" key="3">
    <source>
        <dbReference type="ARBA" id="ARBA00022692"/>
    </source>
</evidence>
<comment type="caution">
    <text evidence="7">The sequence shown here is derived from an EMBL/GenBank/DDBJ whole genome shotgun (WGS) entry which is preliminary data.</text>
</comment>
<keyword evidence="8" id="KW-1185">Reference proteome</keyword>
<feature type="transmembrane region" description="Helical" evidence="6">
    <location>
        <begin position="469"/>
        <end position="495"/>
    </location>
</feature>
<feature type="transmembrane region" description="Helical" evidence="6">
    <location>
        <begin position="162"/>
        <end position="179"/>
    </location>
</feature>
<feature type="transmembrane region" description="Helical" evidence="6">
    <location>
        <begin position="126"/>
        <end position="150"/>
    </location>
</feature>
<feature type="transmembrane region" description="Helical" evidence="6">
    <location>
        <begin position="41"/>
        <end position="63"/>
    </location>
</feature>
<feature type="transmembrane region" description="Helical" evidence="6">
    <location>
        <begin position="378"/>
        <end position="398"/>
    </location>
</feature>
<feature type="transmembrane region" description="Helical" evidence="6">
    <location>
        <begin position="404"/>
        <end position="430"/>
    </location>
</feature>
<feature type="transmembrane region" description="Helical" evidence="6">
    <location>
        <begin position="7"/>
        <end position="29"/>
    </location>
</feature>
<evidence type="ECO:0000256" key="2">
    <source>
        <dbReference type="ARBA" id="ARBA00022475"/>
    </source>
</evidence>
<keyword evidence="5 6" id="KW-0472">Membrane</keyword>
<feature type="transmembrane region" description="Helical" evidence="6">
    <location>
        <begin position="84"/>
        <end position="110"/>
    </location>
</feature>
<dbReference type="PANTHER" id="PTHR30250">
    <property type="entry name" value="PST FAMILY PREDICTED COLANIC ACID TRANSPORTER"/>
    <property type="match status" value="1"/>
</dbReference>
<evidence type="ECO:0000256" key="4">
    <source>
        <dbReference type="ARBA" id="ARBA00022989"/>
    </source>
</evidence>
<keyword evidence="2" id="KW-1003">Cell membrane</keyword>
<feature type="transmembrane region" description="Helical" evidence="6">
    <location>
        <begin position="185"/>
        <end position="204"/>
    </location>
</feature>
<comment type="subcellular location">
    <subcellularLocation>
        <location evidence="1">Cell membrane</location>
        <topology evidence="1">Multi-pass membrane protein</topology>
    </subcellularLocation>
</comment>
<dbReference type="PANTHER" id="PTHR30250:SF26">
    <property type="entry name" value="PSMA PROTEIN"/>
    <property type="match status" value="1"/>
</dbReference>
<evidence type="ECO:0000313" key="8">
    <source>
        <dbReference type="Proteomes" id="UP000789423"/>
    </source>
</evidence>
<evidence type="ECO:0000256" key="6">
    <source>
        <dbReference type="SAM" id="Phobius"/>
    </source>
</evidence>
<proteinExistence type="predicted"/>
<evidence type="ECO:0000313" key="7">
    <source>
        <dbReference type="EMBL" id="CAG9612124.1"/>
    </source>
</evidence>
<dbReference type="Proteomes" id="UP000789423">
    <property type="component" value="Unassembled WGS sequence"/>
</dbReference>
<evidence type="ECO:0000256" key="1">
    <source>
        <dbReference type="ARBA" id="ARBA00004651"/>
    </source>
</evidence>
<dbReference type="InterPro" id="IPR050833">
    <property type="entry name" value="Poly_Biosynth_Transport"/>
</dbReference>
<feature type="transmembrane region" description="Helical" evidence="6">
    <location>
        <begin position="305"/>
        <end position="326"/>
    </location>
</feature>
<keyword evidence="3 6" id="KW-0812">Transmembrane</keyword>
<accession>A0ABM8Y8Q2</accession>
<protein>
    <submittedName>
        <fullName evidence="7">Membrane protein EpsK</fullName>
    </submittedName>
</protein>
<gene>
    <name evidence="7" type="primary">epsK</name>
    <name evidence="7" type="ORF">BACCIP111899_01296</name>
</gene>
<keyword evidence="4 6" id="KW-1133">Transmembrane helix</keyword>
<name>A0ABM8Y8Q2_9BACI</name>
<evidence type="ECO:0000256" key="5">
    <source>
        <dbReference type="ARBA" id="ARBA00023136"/>
    </source>
</evidence>
<feature type="transmembrane region" description="Helical" evidence="6">
    <location>
        <begin position="346"/>
        <end position="366"/>
    </location>
</feature>
<organism evidence="7 8">
    <name type="scientific">Bacillus rhizoplanae</name>
    <dbReference type="NCBI Taxonomy" id="2880966"/>
    <lineage>
        <taxon>Bacteria</taxon>
        <taxon>Bacillati</taxon>
        <taxon>Bacillota</taxon>
        <taxon>Bacilli</taxon>
        <taxon>Bacillales</taxon>
        <taxon>Bacillaceae</taxon>
        <taxon>Bacillus</taxon>
    </lineage>
</organism>